<comment type="caution">
    <text evidence="1">The sequence shown here is derived from an EMBL/GenBank/DDBJ whole genome shotgun (WGS) entry which is preliminary data.</text>
</comment>
<name>A0ACC2VJS3_9TREE</name>
<evidence type="ECO:0000313" key="2">
    <source>
        <dbReference type="Proteomes" id="UP001227268"/>
    </source>
</evidence>
<keyword evidence="2" id="KW-1185">Reference proteome</keyword>
<evidence type="ECO:0000313" key="1">
    <source>
        <dbReference type="EMBL" id="KAJ9099177.1"/>
    </source>
</evidence>
<dbReference type="EMBL" id="JASBWT010000013">
    <property type="protein sequence ID" value="KAJ9099177.1"/>
    <property type="molecule type" value="Genomic_DNA"/>
</dbReference>
<accession>A0ACC2VJS3</accession>
<organism evidence="1 2">
    <name type="scientific">Naganishia friedmannii</name>
    <dbReference type="NCBI Taxonomy" id="89922"/>
    <lineage>
        <taxon>Eukaryota</taxon>
        <taxon>Fungi</taxon>
        <taxon>Dikarya</taxon>
        <taxon>Basidiomycota</taxon>
        <taxon>Agaricomycotina</taxon>
        <taxon>Tremellomycetes</taxon>
        <taxon>Filobasidiales</taxon>
        <taxon>Filobasidiaceae</taxon>
        <taxon>Naganishia</taxon>
    </lineage>
</organism>
<gene>
    <name evidence="1" type="ORF">QFC21_004057</name>
</gene>
<dbReference type="Proteomes" id="UP001227268">
    <property type="component" value="Unassembled WGS sequence"/>
</dbReference>
<sequence>MASPPSFEELWNDLIDFPENHEPEFSASATIQTNGIIHEVRRARNGEVYVVGLEYPVPDASQGPGTVNATSTSSDSISEPQGAIWSTLRDEEERGSEKGDLVPLVGCVFTQGEEWVVPCTAPIIKIPPGGEPMCEQHYNAWKEWKSRALSTSRQLGPMGQQQRHRRDVQGGGFQALSELAEAGKAPSLEDISTGKWKERYMKGVYD</sequence>
<reference evidence="1" key="1">
    <citation type="submission" date="2023-04" db="EMBL/GenBank/DDBJ databases">
        <title>Draft Genome sequencing of Naganishia species isolated from polar environments using Oxford Nanopore Technology.</title>
        <authorList>
            <person name="Leo P."/>
            <person name="Venkateswaran K."/>
        </authorList>
    </citation>
    <scope>NUCLEOTIDE SEQUENCE</scope>
    <source>
        <strain evidence="1">MNA-CCFEE 5423</strain>
    </source>
</reference>
<proteinExistence type="predicted"/>
<protein>
    <submittedName>
        <fullName evidence="1">Uncharacterized protein</fullName>
    </submittedName>
</protein>